<proteinExistence type="predicted"/>
<gene>
    <name evidence="3" type="ORF">O6P43_005177</name>
</gene>
<dbReference type="KEGG" id="qsa:O6P43_005177"/>
<feature type="compositionally biased region" description="Basic and acidic residues" evidence="1">
    <location>
        <begin position="56"/>
        <end position="70"/>
    </location>
</feature>
<name>A0AAD7Q5G2_QUISA</name>
<accession>A0AAD7Q5G2</accession>
<dbReference type="Pfam" id="PF03108">
    <property type="entry name" value="DBD_Tnp_Mut"/>
    <property type="match status" value="1"/>
</dbReference>
<sequence length="139" mass="15763">MNNDYFDQYVDQDETENASTSANISKRHKSSEKGKENVGKEKVAGPSSTSGMQIDEDYKSDDLHSLMRSDDDGARRVRLSRYSSEDICNDIIWKMGMEFTNLTEFKEAITEFSLPNGRRTKFVKNDAVRCRAKCKGNSG</sequence>
<keyword evidence="4" id="KW-1185">Reference proteome</keyword>
<protein>
    <submittedName>
        <fullName evidence="3">Transposon protein, putative, Mutator sub-class</fullName>
    </submittedName>
</protein>
<dbReference type="Proteomes" id="UP001163823">
    <property type="component" value="Chromosome 3"/>
</dbReference>
<evidence type="ECO:0000256" key="1">
    <source>
        <dbReference type="SAM" id="MobiDB-lite"/>
    </source>
</evidence>
<feature type="region of interest" description="Disordered" evidence="1">
    <location>
        <begin position="1"/>
        <end position="70"/>
    </location>
</feature>
<dbReference type="InterPro" id="IPR004332">
    <property type="entry name" value="Transposase_MuDR"/>
</dbReference>
<organism evidence="3 4">
    <name type="scientific">Quillaja saponaria</name>
    <name type="common">Soap bark tree</name>
    <dbReference type="NCBI Taxonomy" id="32244"/>
    <lineage>
        <taxon>Eukaryota</taxon>
        <taxon>Viridiplantae</taxon>
        <taxon>Streptophyta</taxon>
        <taxon>Embryophyta</taxon>
        <taxon>Tracheophyta</taxon>
        <taxon>Spermatophyta</taxon>
        <taxon>Magnoliopsida</taxon>
        <taxon>eudicotyledons</taxon>
        <taxon>Gunneridae</taxon>
        <taxon>Pentapetalae</taxon>
        <taxon>rosids</taxon>
        <taxon>fabids</taxon>
        <taxon>Fabales</taxon>
        <taxon>Quillajaceae</taxon>
        <taxon>Quillaja</taxon>
    </lineage>
</organism>
<dbReference type="AlphaFoldDB" id="A0AAD7Q5G2"/>
<reference evidence="3" key="1">
    <citation type="journal article" date="2023" name="Science">
        <title>Elucidation of the pathway for biosynthesis of saponin adjuvants from the soapbark tree.</title>
        <authorList>
            <person name="Reed J."/>
            <person name="Orme A."/>
            <person name="El-Demerdash A."/>
            <person name="Owen C."/>
            <person name="Martin L.B.B."/>
            <person name="Misra R.C."/>
            <person name="Kikuchi S."/>
            <person name="Rejzek M."/>
            <person name="Martin A.C."/>
            <person name="Harkess A."/>
            <person name="Leebens-Mack J."/>
            <person name="Louveau T."/>
            <person name="Stephenson M.J."/>
            <person name="Osbourn A."/>
        </authorList>
    </citation>
    <scope>NUCLEOTIDE SEQUENCE</scope>
    <source>
        <strain evidence="3">S10</strain>
    </source>
</reference>
<comment type="caution">
    <text evidence="3">The sequence shown here is derived from an EMBL/GenBank/DDBJ whole genome shotgun (WGS) entry which is preliminary data.</text>
</comment>
<dbReference type="EMBL" id="JARAOO010000003">
    <property type="protein sequence ID" value="KAJ7975223.1"/>
    <property type="molecule type" value="Genomic_DNA"/>
</dbReference>
<feature type="compositionally biased region" description="Basic and acidic residues" evidence="1">
    <location>
        <begin position="31"/>
        <end position="43"/>
    </location>
</feature>
<evidence type="ECO:0000313" key="3">
    <source>
        <dbReference type="EMBL" id="KAJ7975223.1"/>
    </source>
</evidence>
<evidence type="ECO:0000259" key="2">
    <source>
        <dbReference type="Pfam" id="PF03108"/>
    </source>
</evidence>
<feature type="domain" description="Transposase MuDR plant" evidence="2">
    <location>
        <begin position="90"/>
        <end position="137"/>
    </location>
</feature>
<evidence type="ECO:0000313" key="4">
    <source>
        <dbReference type="Proteomes" id="UP001163823"/>
    </source>
</evidence>